<evidence type="ECO:0000313" key="5">
    <source>
        <dbReference type="EMBL" id="MBO1363790.1"/>
    </source>
</evidence>
<name>A0ABS3M6M5_9BACT</name>
<evidence type="ECO:0000256" key="1">
    <source>
        <dbReference type="ARBA" id="ARBA00009091"/>
    </source>
</evidence>
<evidence type="ECO:0000256" key="2">
    <source>
        <dbReference type="ARBA" id="ARBA00022729"/>
    </source>
</evidence>
<comment type="caution">
    <text evidence="5">The sequence shown here is derived from an EMBL/GenBank/DDBJ whole genome shotgun (WGS) entry which is preliminary data.</text>
</comment>
<proteinExistence type="inferred from homology"/>
<keyword evidence="6" id="KW-1185">Reference proteome</keyword>
<sequence>MKKLFLMLMLCAPMVMSAQKFGKVNTQAVMQAMPEVAKANGDLQALQKQYENDLKSMQDELTRKSQEYDKTKATMNATKQQETETELQTMYQKIQQTYQDNQQTLSKKSNELMEPIITKIRNAIQAVGKAGAYTSIFEDGSILYLGDTVKDLTADVKTQLTKMK</sequence>
<dbReference type="InterPro" id="IPR005632">
    <property type="entry name" value="Chaperone_Skp"/>
</dbReference>
<evidence type="ECO:0000256" key="4">
    <source>
        <dbReference type="SAM" id="SignalP"/>
    </source>
</evidence>
<feature type="chain" id="PRO_5046306833" evidence="4">
    <location>
        <begin position="18"/>
        <end position="164"/>
    </location>
</feature>
<dbReference type="Gene3D" id="3.30.910.20">
    <property type="entry name" value="Skp domain"/>
    <property type="match status" value="1"/>
</dbReference>
<evidence type="ECO:0000313" key="6">
    <source>
        <dbReference type="Proteomes" id="UP000664265"/>
    </source>
</evidence>
<keyword evidence="2 4" id="KW-0732">Signal</keyword>
<evidence type="ECO:0000256" key="3">
    <source>
        <dbReference type="SAM" id="Coils"/>
    </source>
</evidence>
<dbReference type="Proteomes" id="UP000664265">
    <property type="component" value="Unassembled WGS sequence"/>
</dbReference>
<comment type="similarity">
    <text evidence="1">Belongs to the Skp family.</text>
</comment>
<organism evidence="5 6">
    <name type="scientific">Prevotella illustrans</name>
    <dbReference type="NCBI Taxonomy" id="2800387"/>
    <lineage>
        <taxon>Bacteria</taxon>
        <taxon>Pseudomonadati</taxon>
        <taxon>Bacteroidota</taxon>
        <taxon>Bacteroidia</taxon>
        <taxon>Bacteroidales</taxon>
        <taxon>Prevotellaceae</taxon>
        <taxon>Prevotella</taxon>
    </lineage>
</organism>
<reference evidence="5 6" key="1">
    <citation type="submission" date="2021-01" db="EMBL/GenBank/DDBJ databases">
        <title>Prevotella A2931 sp. nov.</title>
        <authorList>
            <person name="Buhl M."/>
            <person name="Oberhettinger P."/>
        </authorList>
    </citation>
    <scope>NUCLEOTIDE SEQUENCE [LARGE SCALE GENOMIC DNA]</scope>
    <source>
        <strain evidence="5 6">A2931</strain>
    </source>
</reference>
<dbReference type="SUPFAM" id="SSF111384">
    <property type="entry name" value="OmpH-like"/>
    <property type="match status" value="1"/>
</dbReference>
<dbReference type="SMART" id="SM00935">
    <property type="entry name" value="OmpH"/>
    <property type="match status" value="1"/>
</dbReference>
<dbReference type="Pfam" id="PF03938">
    <property type="entry name" value="OmpH"/>
    <property type="match status" value="1"/>
</dbReference>
<dbReference type="InterPro" id="IPR024930">
    <property type="entry name" value="Skp_dom_sf"/>
</dbReference>
<feature type="coiled-coil region" evidence="3">
    <location>
        <begin position="40"/>
        <end position="74"/>
    </location>
</feature>
<feature type="signal peptide" evidence="4">
    <location>
        <begin position="1"/>
        <end position="17"/>
    </location>
</feature>
<keyword evidence="3" id="KW-0175">Coiled coil</keyword>
<dbReference type="PANTHER" id="PTHR35089">
    <property type="entry name" value="CHAPERONE PROTEIN SKP"/>
    <property type="match status" value="1"/>
</dbReference>
<accession>A0ABS3M6M5</accession>
<dbReference type="EMBL" id="JAERMS010000026">
    <property type="protein sequence ID" value="MBO1363790.1"/>
    <property type="molecule type" value="Genomic_DNA"/>
</dbReference>
<dbReference type="PANTHER" id="PTHR35089:SF1">
    <property type="entry name" value="CHAPERONE PROTEIN SKP"/>
    <property type="match status" value="1"/>
</dbReference>
<dbReference type="RefSeq" id="WP_107582379.1">
    <property type="nucleotide sequence ID" value="NZ_JAERMS010000026.1"/>
</dbReference>
<gene>
    <name evidence="5" type="ORF">JHU38_08415</name>
</gene>
<protein>
    <submittedName>
        <fullName evidence="5">OmpH family outer membrane protein</fullName>
    </submittedName>
</protein>